<dbReference type="EMBL" id="CATNWA010015080">
    <property type="protein sequence ID" value="CAI9579270.1"/>
    <property type="molecule type" value="Genomic_DNA"/>
</dbReference>
<evidence type="ECO:0000256" key="1">
    <source>
        <dbReference type="ARBA" id="ARBA00007285"/>
    </source>
</evidence>
<feature type="domain" description="DUF3456" evidence="3">
    <location>
        <begin position="1"/>
        <end position="81"/>
    </location>
</feature>
<sequence>MDDYSLYYDPKTKEKSFKRFAPRDNEDLPSLDFNNFQFNPGDDSPLKYACERVVEENDEEILSLVTQEASNFAYKLCTEIAGTVYDIANTAAYFSLLCQLC</sequence>
<evidence type="ECO:0000313" key="4">
    <source>
        <dbReference type="EMBL" id="CAI9579270.1"/>
    </source>
</evidence>
<protein>
    <recommendedName>
        <fullName evidence="3">DUF3456 domain-containing protein</fullName>
    </recommendedName>
</protein>
<name>A0ABN9E5C8_9NEOB</name>
<dbReference type="PANTHER" id="PTHR13341:SF4">
    <property type="entry name" value="CANOPY FGF SIGNALING REGULATOR 1"/>
    <property type="match status" value="1"/>
</dbReference>
<organism evidence="4 5">
    <name type="scientific">Staurois parvus</name>
    <dbReference type="NCBI Taxonomy" id="386267"/>
    <lineage>
        <taxon>Eukaryota</taxon>
        <taxon>Metazoa</taxon>
        <taxon>Chordata</taxon>
        <taxon>Craniata</taxon>
        <taxon>Vertebrata</taxon>
        <taxon>Euteleostomi</taxon>
        <taxon>Amphibia</taxon>
        <taxon>Batrachia</taxon>
        <taxon>Anura</taxon>
        <taxon>Neobatrachia</taxon>
        <taxon>Ranoidea</taxon>
        <taxon>Ranidae</taxon>
        <taxon>Staurois</taxon>
    </lineage>
</organism>
<evidence type="ECO:0000313" key="5">
    <source>
        <dbReference type="Proteomes" id="UP001162483"/>
    </source>
</evidence>
<keyword evidence="5" id="KW-1185">Reference proteome</keyword>
<dbReference type="InterPro" id="IPR042415">
    <property type="entry name" value="CNPY"/>
</dbReference>
<comment type="caution">
    <text evidence="4">The sequence shown here is derived from an EMBL/GenBank/DDBJ whole genome shotgun (WGS) entry which is preliminary data.</text>
</comment>
<dbReference type="Proteomes" id="UP001162483">
    <property type="component" value="Unassembled WGS sequence"/>
</dbReference>
<evidence type="ECO:0000259" key="3">
    <source>
        <dbReference type="Pfam" id="PF11938"/>
    </source>
</evidence>
<dbReference type="Pfam" id="PF11938">
    <property type="entry name" value="DUF3456"/>
    <property type="match status" value="1"/>
</dbReference>
<dbReference type="InterPro" id="IPR021852">
    <property type="entry name" value="DUF3456"/>
</dbReference>
<evidence type="ECO:0000256" key="2">
    <source>
        <dbReference type="ARBA" id="ARBA00023157"/>
    </source>
</evidence>
<dbReference type="PANTHER" id="PTHR13341">
    <property type="entry name" value="MIR-INTERACTING SAPOSIN-LIKE PROTEIN"/>
    <property type="match status" value="1"/>
</dbReference>
<reference evidence="4" key="1">
    <citation type="submission" date="2023-05" db="EMBL/GenBank/DDBJ databases">
        <authorList>
            <person name="Stuckert A."/>
        </authorList>
    </citation>
    <scope>NUCLEOTIDE SEQUENCE</scope>
</reference>
<proteinExistence type="inferred from homology"/>
<accession>A0ABN9E5C8</accession>
<comment type="similarity">
    <text evidence="1">Belongs to the canopy family.</text>
</comment>
<gene>
    <name evidence="4" type="ORF">SPARVUS_LOCUS9047983</name>
</gene>
<keyword evidence="2" id="KW-1015">Disulfide bond</keyword>